<accession>A0A2A2LAW3</accession>
<comment type="caution">
    <text evidence="1">The sequence shown here is derived from an EMBL/GenBank/DDBJ whole genome shotgun (WGS) entry which is preliminary data.</text>
</comment>
<dbReference type="EMBL" id="LIAE01006984">
    <property type="protein sequence ID" value="PAV83195.1"/>
    <property type="molecule type" value="Genomic_DNA"/>
</dbReference>
<evidence type="ECO:0000313" key="2">
    <source>
        <dbReference type="Proteomes" id="UP000218231"/>
    </source>
</evidence>
<keyword evidence="2" id="KW-1185">Reference proteome</keyword>
<reference evidence="1 2" key="1">
    <citation type="journal article" date="2017" name="Curr. Biol.">
        <title>Genome architecture and evolution of a unichromosomal asexual nematode.</title>
        <authorList>
            <person name="Fradin H."/>
            <person name="Zegar C."/>
            <person name="Gutwein M."/>
            <person name="Lucas J."/>
            <person name="Kovtun M."/>
            <person name="Corcoran D."/>
            <person name="Baugh L.R."/>
            <person name="Kiontke K."/>
            <person name="Gunsalus K."/>
            <person name="Fitch D.H."/>
            <person name="Piano F."/>
        </authorList>
    </citation>
    <scope>NUCLEOTIDE SEQUENCE [LARGE SCALE GENOMIC DNA]</scope>
    <source>
        <strain evidence="1">PF1309</strain>
    </source>
</reference>
<organism evidence="1 2">
    <name type="scientific">Diploscapter pachys</name>
    <dbReference type="NCBI Taxonomy" id="2018661"/>
    <lineage>
        <taxon>Eukaryota</taxon>
        <taxon>Metazoa</taxon>
        <taxon>Ecdysozoa</taxon>
        <taxon>Nematoda</taxon>
        <taxon>Chromadorea</taxon>
        <taxon>Rhabditida</taxon>
        <taxon>Rhabditina</taxon>
        <taxon>Rhabditomorpha</taxon>
        <taxon>Rhabditoidea</taxon>
        <taxon>Rhabditidae</taxon>
        <taxon>Diploscapter</taxon>
    </lineage>
</organism>
<name>A0A2A2LAW3_9BILA</name>
<evidence type="ECO:0000313" key="1">
    <source>
        <dbReference type="EMBL" id="PAV83195.1"/>
    </source>
</evidence>
<protein>
    <submittedName>
        <fullName evidence="1">Uncharacterized protein</fullName>
    </submittedName>
</protein>
<sequence>MWKCTSKKVPVQVISDTATCKNFGRYTLNYETLVTTNKKDCRVGRREVGKMAGMKLGLEETDELETYAIDAQE</sequence>
<dbReference type="Proteomes" id="UP000218231">
    <property type="component" value="Unassembled WGS sequence"/>
</dbReference>
<proteinExistence type="predicted"/>
<dbReference type="AlphaFoldDB" id="A0A2A2LAW3"/>
<gene>
    <name evidence="1" type="ORF">WR25_16582</name>
</gene>